<dbReference type="EMBL" id="QWZQ01000031">
    <property type="protein sequence ID" value="RRK10055.1"/>
    <property type="molecule type" value="Genomic_DNA"/>
</dbReference>
<keyword evidence="2" id="KW-1185">Reference proteome</keyword>
<proteinExistence type="predicted"/>
<sequence>MQKSFIKQLQTAITSTGNLIDRGTGTVTLALSVSDHRHRAQVTFIRHNSFKRTWDEVERHLATTPQDSWVRIESVQCLQRLPRAQFEKQLAATIRMNYWRYGVSFDPELKTALLEMEINGQAMFQPSKKHVIGRNRSGSWVDYTRVKPYLIKRSGELPVDIEQTAYVWTFTTAGIFTDGTQIYQLSTKEDCNKGLRVMRDPKSEIAHAIDVGETFLINQMKPNGKFVYGYYPAKQLILSKYNTVRHFSSLYALLEAIQFTGRTEDYQKVKRAIEWGLKEATVEHEGKIFIDDNGELKLGGQALLMLTLSKYQSVTGDPTFMPVLKKVFKGVPAFIQKDGKLVHVLNPDLSLKSAYRIIYYEGEVVFGLTRLYELTEDPEVLAQIKQILDYMVAHNYGKYHDHWISYAINESLHVFPNNRDYMALGLKNAFDHLKFMEDRETTYPTLLELLDAAVKMTDLVRDSGNEDLLEPYNLVRLRQAWKYRAEYEITSGSFLPEIAMYLYNPAKFIGGFYARHDNFRTRIDDCEHFLSGLINYYDYTYRQY</sequence>
<dbReference type="Proteomes" id="UP000283633">
    <property type="component" value="Unassembled WGS sequence"/>
</dbReference>
<dbReference type="InterPro" id="IPR008928">
    <property type="entry name" value="6-hairpin_glycosidase_sf"/>
</dbReference>
<evidence type="ECO:0000313" key="1">
    <source>
        <dbReference type="EMBL" id="RRK10055.1"/>
    </source>
</evidence>
<dbReference type="GO" id="GO:0016740">
    <property type="term" value="F:transferase activity"/>
    <property type="evidence" value="ECO:0007669"/>
    <property type="project" value="UniProtKB-KW"/>
</dbReference>
<dbReference type="RefSeq" id="WP_125072710.1">
    <property type="nucleotide sequence ID" value="NZ_QWZQ01000031.1"/>
</dbReference>
<comment type="caution">
    <text evidence="1">The sequence shown here is derived from an EMBL/GenBank/DDBJ whole genome shotgun (WGS) entry which is preliminary data.</text>
</comment>
<accession>A0A426D601</accession>
<protein>
    <submittedName>
        <fullName evidence="1">Glycosyl transferase family 1</fullName>
    </submittedName>
</protein>
<dbReference type="GO" id="GO:0005975">
    <property type="term" value="P:carbohydrate metabolic process"/>
    <property type="evidence" value="ECO:0007669"/>
    <property type="project" value="InterPro"/>
</dbReference>
<dbReference type="OrthoDB" id="9810718at2"/>
<dbReference type="AlphaFoldDB" id="A0A426D601"/>
<organism evidence="1 2">
    <name type="scientific">Lactiplantibacillus garii</name>
    <dbReference type="NCBI Taxonomy" id="2306423"/>
    <lineage>
        <taxon>Bacteria</taxon>
        <taxon>Bacillati</taxon>
        <taxon>Bacillota</taxon>
        <taxon>Bacilli</taxon>
        <taxon>Lactobacillales</taxon>
        <taxon>Lactobacillaceae</taxon>
        <taxon>Lactiplantibacillus</taxon>
    </lineage>
</organism>
<dbReference type="SUPFAM" id="SSF48208">
    <property type="entry name" value="Six-hairpin glycosidases"/>
    <property type="match status" value="1"/>
</dbReference>
<keyword evidence="1" id="KW-0808">Transferase</keyword>
<gene>
    <name evidence="1" type="ORF">D1831_09560</name>
</gene>
<evidence type="ECO:0000313" key="2">
    <source>
        <dbReference type="Proteomes" id="UP000283633"/>
    </source>
</evidence>
<reference evidence="1 2" key="1">
    <citation type="submission" date="2018-08" db="EMBL/GenBank/DDBJ databases">
        <title>Genome Lactobacillus garii FI11369.</title>
        <authorList>
            <person name="Diaz M."/>
            <person name="Narbad A."/>
        </authorList>
    </citation>
    <scope>NUCLEOTIDE SEQUENCE [LARGE SCALE GENOMIC DNA]</scope>
    <source>
        <strain evidence="1 2">FI11369</strain>
    </source>
</reference>
<name>A0A426D601_9LACO</name>